<reference evidence="8 9" key="1">
    <citation type="journal article" date="2015" name="Nature">
        <title>rRNA introns, odd ribosomes, and small enigmatic genomes across a large radiation of phyla.</title>
        <authorList>
            <person name="Brown C.T."/>
            <person name="Hug L.A."/>
            <person name="Thomas B.C."/>
            <person name="Sharon I."/>
            <person name="Castelle C.J."/>
            <person name="Singh A."/>
            <person name="Wilkins M.J."/>
            <person name="Williams K.H."/>
            <person name="Banfield J.F."/>
        </authorList>
    </citation>
    <scope>NUCLEOTIDE SEQUENCE [LARGE SCALE GENOMIC DNA]</scope>
</reference>
<evidence type="ECO:0000256" key="1">
    <source>
        <dbReference type="ARBA" id="ARBA00006620"/>
    </source>
</evidence>
<accession>A0A0G1RFP4</accession>
<keyword evidence="7" id="KW-0346">Stress response</keyword>
<dbReference type="GO" id="GO:0016787">
    <property type="term" value="F:hydrolase activity"/>
    <property type="evidence" value="ECO:0007669"/>
    <property type="project" value="UniProtKB-KW"/>
</dbReference>
<gene>
    <name evidence="8" type="ORF">UX78_C0015G0044</name>
</gene>
<dbReference type="GO" id="GO:0003729">
    <property type="term" value="F:mRNA binding"/>
    <property type="evidence" value="ECO:0007669"/>
    <property type="project" value="InterPro"/>
</dbReference>
<comment type="caution">
    <text evidence="8">The sequence shown here is derived from an EMBL/GenBank/DDBJ whole genome shotgun (WGS) entry which is preliminary data.</text>
</comment>
<evidence type="ECO:0000256" key="7">
    <source>
        <dbReference type="ARBA" id="ARBA00023016"/>
    </source>
</evidence>
<dbReference type="Gene3D" id="3.30.920.30">
    <property type="entry name" value="Hypothetical protein"/>
    <property type="match status" value="1"/>
</dbReference>
<evidence type="ECO:0000313" key="9">
    <source>
        <dbReference type="Proteomes" id="UP000034607"/>
    </source>
</evidence>
<evidence type="ECO:0000256" key="5">
    <source>
        <dbReference type="ARBA" id="ARBA00022801"/>
    </source>
</evidence>
<dbReference type="Pfam" id="PF07927">
    <property type="entry name" value="HicA_toxin"/>
    <property type="match status" value="1"/>
</dbReference>
<dbReference type="Proteomes" id="UP000034607">
    <property type="component" value="Unassembled WGS sequence"/>
</dbReference>
<evidence type="ECO:0000256" key="6">
    <source>
        <dbReference type="ARBA" id="ARBA00022884"/>
    </source>
</evidence>
<keyword evidence="5" id="KW-0378">Hydrolase</keyword>
<keyword evidence="6" id="KW-0694">RNA-binding</keyword>
<dbReference type="GO" id="GO:0004519">
    <property type="term" value="F:endonuclease activity"/>
    <property type="evidence" value="ECO:0007669"/>
    <property type="project" value="UniProtKB-KW"/>
</dbReference>
<organism evidence="8 9">
    <name type="scientific">Candidatus Amesbacteria bacterium GW2011_GWA2_47_11</name>
    <dbReference type="NCBI Taxonomy" id="1618357"/>
    <lineage>
        <taxon>Bacteria</taxon>
        <taxon>Candidatus Amesiibacteriota</taxon>
    </lineage>
</organism>
<dbReference type="SUPFAM" id="SSF54786">
    <property type="entry name" value="YcfA/nrd intein domain"/>
    <property type="match status" value="1"/>
</dbReference>
<proteinExistence type="inferred from homology"/>
<dbReference type="AlphaFoldDB" id="A0A0G1RFP4"/>
<protein>
    <submittedName>
        <fullName evidence="8">YcfA-like protein</fullName>
    </submittedName>
</protein>
<keyword evidence="2" id="KW-1277">Toxin-antitoxin system</keyword>
<keyword evidence="3" id="KW-0540">Nuclease</keyword>
<dbReference type="EMBL" id="LCNM01000015">
    <property type="protein sequence ID" value="KKU55897.1"/>
    <property type="molecule type" value="Genomic_DNA"/>
</dbReference>
<name>A0A0G1RFP4_9BACT</name>
<keyword evidence="4" id="KW-0255">Endonuclease</keyword>
<sequence length="76" mass="8873">MTRQPRVTARQVEKVARKLGFVFKRHGRGSHDVWQHFRDSRILVISYHSGSTIKPGTMKQILKSLELTPDKFQELL</sequence>
<evidence type="ECO:0000256" key="2">
    <source>
        <dbReference type="ARBA" id="ARBA00022649"/>
    </source>
</evidence>
<evidence type="ECO:0000313" key="8">
    <source>
        <dbReference type="EMBL" id="KKU55897.1"/>
    </source>
</evidence>
<dbReference type="InterPro" id="IPR012933">
    <property type="entry name" value="HicA_mRNA_interferase"/>
</dbReference>
<evidence type="ECO:0000256" key="3">
    <source>
        <dbReference type="ARBA" id="ARBA00022722"/>
    </source>
</evidence>
<evidence type="ECO:0000256" key="4">
    <source>
        <dbReference type="ARBA" id="ARBA00022759"/>
    </source>
</evidence>
<comment type="similarity">
    <text evidence="1">Belongs to the HicA mRNA interferase family.</text>
</comment>
<dbReference type="InterPro" id="IPR038570">
    <property type="entry name" value="HicA_sf"/>
</dbReference>